<feature type="domain" description="Pyrrolo-quinoline quinone repeat" evidence="2">
    <location>
        <begin position="636"/>
        <end position="860"/>
    </location>
</feature>
<dbReference type="InterPro" id="IPR029052">
    <property type="entry name" value="Metallo-depent_PP-like"/>
</dbReference>
<sequence>MGSTNELGARGVSPTLRRALVVTMGGMAALVLVNPLVPVVAEVLDPVVATVQGVVFQDKDGDGRKAKTEPGVAGVSVSDGAKTVVTDDEGRYALSIDVDRRTTDLVFITKPAGFDVPTDEAMTPRFYRDLGQLADGAQSTADFALLPNPKSNSDRFTFANVADPHVNGNLADQMRAITSTSQDLAFVQVSGDLTNNATDAEFQKYRTGTAASKLPVWPAVGNHEYRPGATYAARIDNYRRYVGPEWYSFDQGNRHFVVLENNGAAPIEEQREWLRQDLEAHAEDKRVVVLMHQPMNVPFGGNSSYDSFSELLDKYETELVLVGHEHSNDVDTDWVKGAKHIQTNSSSYTIDHSPRGFRYVNMWGDNFDNPFRMYGVEQALSVTNPAPGTSVSAEGLREIQVNAYQTTDEVGQVRYRVDGGEWRSLNKSGDFTWFGPYAGSAKPAVGEHTLDVQAVAKGGAKWQKSSTFRLTDAAPAKIEPGADWPQFHGDARHSGVSGDVVRPDLELAWTHRTPGTILTGSSAIVNGVAYVGTRDENGLENNGMRAVDLKTGKLLWSARTDASVHGSPAVFDGLVFVPTINGTLHAFDAADGTERWKREPEPATPNRQRSYSYYSPTVAEGKVFWAYQTRYGKASQGLLTALDPKTGASLWESPMTGSTMSDGTPAVADGKVYVGNHTADRVVAYDVATGTRLWTSAALLGGWQDGAPTAVDGGVFIGSNNGVIARDGTTGATLWTYRSPGASWIAGNATPSAPAVVGGTLYMGFPDGRVTALNVATGSVVWSVNLPGKPYLGGVLSAPAISGDTVYIGSNNGILYGLDRLTGNTVWNYEIGTWVASAPAVSGDTLVAGAWDGNLYAFTTKE</sequence>
<gene>
    <name evidence="4" type="ORF">ITP53_04920</name>
</gene>
<dbReference type="Gene3D" id="2.130.10.10">
    <property type="entry name" value="YVTN repeat-like/Quinoprotein amine dehydrogenase"/>
    <property type="match status" value="2"/>
</dbReference>
<proteinExistence type="predicted"/>
<dbReference type="GO" id="GO:0016787">
    <property type="term" value="F:hydrolase activity"/>
    <property type="evidence" value="ECO:0007669"/>
    <property type="project" value="InterPro"/>
</dbReference>
<dbReference type="SUPFAM" id="SSF50998">
    <property type="entry name" value="Quinoprotein alcohol dehydrogenase-like"/>
    <property type="match status" value="2"/>
</dbReference>
<dbReference type="InterPro" id="IPR018391">
    <property type="entry name" value="PQQ_b-propeller_rpt"/>
</dbReference>
<evidence type="ECO:0000259" key="1">
    <source>
        <dbReference type="Pfam" id="PF00149"/>
    </source>
</evidence>
<name>A0A931EYD2_9ACTN</name>
<dbReference type="Pfam" id="PF00149">
    <property type="entry name" value="Metallophos"/>
    <property type="match status" value="1"/>
</dbReference>
<evidence type="ECO:0000313" key="5">
    <source>
        <dbReference type="Proteomes" id="UP000605361"/>
    </source>
</evidence>
<dbReference type="InterPro" id="IPR004843">
    <property type="entry name" value="Calcineurin-like_PHP"/>
</dbReference>
<dbReference type="Proteomes" id="UP000605361">
    <property type="component" value="Unassembled WGS sequence"/>
</dbReference>
<dbReference type="Pfam" id="PF16371">
    <property type="entry name" value="MetallophosN"/>
    <property type="match status" value="1"/>
</dbReference>
<protein>
    <submittedName>
        <fullName evidence="4">PQQ-binding-like beta-propeller repeat protein</fullName>
    </submittedName>
</protein>
<evidence type="ECO:0000259" key="2">
    <source>
        <dbReference type="Pfam" id="PF13360"/>
    </source>
</evidence>
<keyword evidence="5" id="KW-1185">Reference proteome</keyword>
<feature type="domain" description="Calcineurin-like phosphoesterase" evidence="1">
    <location>
        <begin position="157"/>
        <end position="327"/>
    </location>
</feature>
<dbReference type="PANTHER" id="PTHR34512:SF30">
    <property type="entry name" value="OUTER MEMBRANE PROTEIN ASSEMBLY FACTOR BAMB"/>
    <property type="match status" value="1"/>
</dbReference>
<reference evidence="4" key="1">
    <citation type="submission" date="2020-11" db="EMBL/GenBank/DDBJ databases">
        <title>Whole-genome analyses of Nonomuraea sp. K274.</title>
        <authorList>
            <person name="Veyisoglu A."/>
        </authorList>
    </citation>
    <scope>NUCLEOTIDE SEQUENCE</scope>
    <source>
        <strain evidence="4">K274</strain>
    </source>
</reference>
<evidence type="ECO:0000259" key="3">
    <source>
        <dbReference type="Pfam" id="PF16371"/>
    </source>
</evidence>
<dbReference type="SUPFAM" id="SSF56300">
    <property type="entry name" value="Metallo-dependent phosphatases"/>
    <property type="match status" value="1"/>
</dbReference>
<dbReference type="EMBL" id="JADOGI010000009">
    <property type="protein sequence ID" value="MBF8185091.1"/>
    <property type="molecule type" value="Genomic_DNA"/>
</dbReference>
<comment type="caution">
    <text evidence="4">The sequence shown here is derived from an EMBL/GenBank/DDBJ whole genome shotgun (WGS) entry which is preliminary data.</text>
</comment>
<dbReference type="InterPro" id="IPR032285">
    <property type="entry name" value="Metallophos_N"/>
</dbReference>
<dbReference type="Gene3D" id="3.60.21.10">
    <property type="match status" value="1"/>
</dbReference>
<dbReference type="SMART" id="SM00564">
    <property type="entry name" value="PQQ"/>
    <property type="match status" value="8"/>
</dbReference>
<dbReference type="Pfam" id="PF13360">
    <property type="entry name" value="PQQ_2"/>
    <property type="match status" value="1"/>
</dbReference>
<dbReference type="InterPro" id="IPR013783">
    <property type="entry name" value="Ig-like_fold"/>
</dbReference>
<dbReference type="InterPro" id="IPR011047">
    <property type="entry name" value="Quinoprotein_ADH-like_sf"/>
</dbReference>
<dbReference type="GO" id="GO:0005975">
    <property type="term" value="P:carbohydrate metabolic process"/>
    <property type="evidence" value="ECO:0007669"/>
    <property type="project" value="UniProtKB-ARBA"/>
</dbReference>
<evidence type="ECO:0000313" key="4">
    <source>
        <dbReference type="EMBL" id="MBF8185091.1"/>
    </source>
</evidence>
<accession>A0A931EYD2</accession>
<dbReference type="Gene3D" id="2.40.128.630">
    <property type="match status" value="1"/>
</dbReference>
<dbReference type="Gene3D" id="2.60.40.10">
    <property type="entry name" value="Immunoglobulins"/>
    <property type="match status" value="2"/>
</dbReference>
<feature type="domain" description="Calcineurin-like phosphoesterase N-terminal" evidence="3">
    <location>
        <begin position="66"/>
        <end position="145"/>
    </location>
</feature>
<organism evidence="4 5">
    <name type="scientific">Nonomuraea cypriaca</name>
    <dbReference type="NCBI Taxonomy" id="1187855"/>
    <lineage>
        <taxon>Bacteria</taxon>
        <taxon>Bacillati</taxon>
        <taxon>Actinomycetota</taxon>
        <taxon>Actinomycetes</taxon>
        <taxon>Streptosporangiales</taxon>
        <taxon>Streptosporangiaceae</taxon>
        <taxon>Nonomuraea</taxon>
    </lineage>
</organism>
<dbReference type="PANTHER" id="PTHR34512">
    <property type="entry name" value="CELL SURFACE PROTEIN"/>
    <property type="match status" value="1"/>
</dbReference>
<dbReference type="AlphaFoldDB" id="A0A931EYD2"/>
<dbReference type="InterPro" id="IPR002372">
    <property type="entry name" value="PQQ_rpt_dom"/>
</dbReference>
<dbReference type="RefSeq" id="WP_195894073.1">
    <property type="nucleotide sequence ID" value="NZ_JADOGI010000009.1"/>
</dbReference>
<dbReference type="InterPro" id="IPR015943">
    <property type="entry name" value="WD40/YVTN_repeat-like_dom_sf"/>
</dbReference>